<evidence type="ECO:0000256" key="4">
    <source>
        <dbReference type="ARBA" id="ARBA00022475"/>
    </source>
</evidence>
<dbReference type="InterPro" id="IPR052017">
    <property type="entry name" value="TSUP"/>
</dbReference>
<evidence type="ECO:0000256" key="1">
    <source>
        <dbReference type="ARBA" id="ARBA00004651"/>
    </source>
</evidence>
<name>A0ABS4GPL1_9BACL</name>
<organism evidence="9 10">
    <name type="scientific">Ammoniphilus resinae</name>
    <dbReference type="NCBI Taxonomy" id="861532"/>
    <lineage>
        <taxon>Bacteria</taxon>
        <taxon>Bacillati</taxon>
        <taxon>Bacillota</taxon>
        <taxon>Bacilli</taxon>
        <taxon>Bacillales</taxon>
        <taxon>Paenibacillaceae</taxon>
        <taxon>Aneurinibacillus group</taxon>
        <taxon>Ammoniphilus</taxon>
    </lineage>
</organism>
<dbReference type="PANTHER" id="PTHR30269">
    <property type="entry name" value="TRANSMEMBRANE PROTEIN YFCA"/>
    <property type="match status" value="1"/>
</dbReference>
<keyword evidence="6 8" id="KW-1133">Transmembrane helix</keyword>
<feature type="transmembrane region" description="Helical" evidence="8">
    <location>
        <begin position="9"/>
        <end position="42"/>
    </location>
</feature>
<evidence type="ECO:0000256" key="2">
    <source>
        <dbReference type="ARBA" id="ARBA00009142"/>
    </source>
</evidence>
<dbReference type="Proteomes" id="UP001519343">
    <property type="component" value="Unassembled WGS sequence"/>
</dbReference>
<accession>A0ABS4GPL1</accession>
<dbReference type="EMBL" id="JAGGKT010000005">
    <property type="protein sequence ID" value="MBP1932161.1"/>
    <property type="molecule type" value="Genomic_DNA"/>
</dbReference>
<evidence type="ECO:0000256" key="3">
    <source>
        <dbReference type="ARBA" id="ARBA00022448"/>
    </source>
</evidence>
<dbReference type="PANTHER" id="PTHR30269:SF38">
    <property type="entry name" value="SULFITE EXPORTER TAUE_SAFE"/>
    <property type="match status" value="1"/>
</dbReference>
<evidence type="ECO:0000256" key="5">
    <source>
        <dbReference type="ARBA" id="ARBA00022692"/>
    </source>
</evidence>
<evidence type="ECO:0000313" key="9">
    <source>
        <dbReference type="EMBL" id="MBP1932161.1"/>
    </source>
</evidence>
<feature type="transmembrane region" description="Helical" evidence="8">
    <location>
        <begin position="48"/>
        <end position="66"/>
    </location>
</feature>
<dbReference type="InterPro" id="IPR002781">
    <property type="entry name" value="TM_pro_TauE-like"/>
</dbReference>
<keyword evidence="3" id="KW-0813">Transport</keyword>
<keyword evidence="10" id="KW-1185">Reference proteome</keyword>
<gene>
    <name evidence="9" type="ORF">J2Z37_002162</name>
</gene>
<comment type="caution">
    <text evidence="9">The sequence shown here is derived from an EMBL/GenBank/DDBJ whole genome shotgun (WGS) entry which is preliminary data.</text>
</comment>
<feature type="transmembrane region" description="Helical" evidence="8">
    <location>
        <begin position="174"/>
        <end position="194"/>
    </location>
</feature>
<evidence type="ECO:0000256" key="7">
    <source>
        <dbReference type="ARBA" id="ARBA00023136"/>
    </source>
</evidence>
<feature type="transmembrane region" description="Helical" evidence="8">
    <location>
        <begin position="138"/>
        <end position="162"/>
    </location>
</feature>
<protein>
    <recommendedName>
        <fullName evidence="8">Probable membrane transporter protein</fullName>
    </recommendedName>
</protein>
<proteinExistence type="inferred from homology"/>
<feature type="transmembrane region" description="Helical" evidence="8">
    <location>
        <begin position="78"/>
        <end position="95"/>
    </location>
</feature>
<evidence type="ECO:0000256" key="8">
    <source>
        <dbReference type="RuleBase" id="RU363041"/>
    </source>
</evidence>
<sequence length="253" mass="27638">MTDLFGYPLFLSGVTVFFAAGLQVLTGFGFSLICVPILLYFYPGYEAIWISLVLSSFSISVQMLRNHSRPRWDLVRRLVGFGVPGLIIGLLTSGMLNAVHLKGIVGVVVLGYVLFQLIQRKKEQVPIESGERVRGFDLAGFAAGLLTGVAGIPGPPAVAVLIKMLKKEEFLATIVAYFLTIFLTAIGLSFVFHTEALTSDLFITVLILMVPTLLGLLLAHPIRQSINELNFKKLVYLLLIIVGVSSLLQSLNQ</sequence>
<dbReference type="Pfam" id="PF01925">
    <property type="entry name" value="TauE"/>
    <property type="match status" value="1"/>
</dbReference>
<keyword evidence="4 8" id="KW-1003">Cell membrane</keyword>
<evidence type="ECO:0000313" key="10">
    <source>
        <dbReference type="Proteomes" id="UP001519343"/>
    </source>
</evidence>
<feature type="transmembrane region" description="Helical" evidence="8">
    <location>
        <begin position="234"/>
        <end position="251"/>
    </location>
</feature>
<dbReference type="RefSeq" id="WP_209810221.1">
    <property type="nucleotide sequence ID" value="NZ_JAGGKT010000005.1"/>
</dbReference>
<reference evidence="9 10" key="1">
    <citation type="submission" date="2021-03" db="EMBL/GenBank/DDBJ databases">
        <title>Genomic Encyclopedia of Type Strains, Phase IV (KMG-IV): sequencing the most valuable type-strain genomes for metagenomic binning, comparative biology and taxonomic classification.</title>
        <authorList>
            <person name="Goeker M."/>
        </authorList>
    </citation>
    <scope>NUCLEOTIDE SEQUENCE [LARGE SCALE GENOMIC DNA]</scope>
    <source>
        <strain evidence="9 10">DSM 24738</strain>
    </source>
</reference>
<feature type="transmembrane region" description="Helical" evidence="8">
    <location>
        <begin position="201"/>
        <end position="222"/>
    </location>
</feature>
<comment type="similarity">
    <text evidence="2 8">Belongs to the 4-toluene sulfonate uptake permease (TSUP) (TC 2.A.102) family.</text>
</comment>
<keyword evidence="7 8" id="KW-0472">Membrane</keyword>
<keyword evidence="5 8" id="KW-0812">Transmembrane</keyword>
<evidence type="ECO:0000256" key="6">
    <source>
        <dbReference type="ARBA" id="ARBA00022989"/>
    </source>
</evidence>
<comment type="subcellular location">
    <subcellularLocation>
        <location evidence="1 8">Cell membrane</location>
        <topology evidence="1 8">Multi-pass membrane protein</topology>
    </subcellularLocation>
</comment>
<feature type="transmembrane region" description="Helical" evidence="8">
    <location>
        <begin position="101"/>
        <end position="118"/>
    </location>
</feature>